<evidence type="ECO:0000313" key="4">
    <source>
        <dbReference type="EMBL" id="SFG79105.1"/>
    </source>
</evidence>
<keyword evidence="2" id="KW-0812">Transmembrane</keyword>
<dbReference type="SUPFAM" id="SSF103481">
    <property type="entry name" value="Multidrug resistance efflux transporter EmrE"/>
    <property type="match status" value="2"/>
</dbReference>
<keyword evidence="5" id="KW-1185">Reference proteome</keyword>
<feature type="transmembrane region" description="Helical" evidence="2">
    <location>
        <begin position="41"/>
        <end position="60"/>
    </location>
</feature>
<gene>
    <name evidence="4" type="ORF">SAMN05660649_02739</name>
</gene>
<feature type="transmembrane region" description="Helical" evidence="2">
    <location>
        <begin position="158"/>
        <end position="178"/>
    </location>
</feature>
<dbReference type="PANTHER" id="PTHR22911:SF79">
    <property type="entry name" value="MOBA-LIKE NTP TRANSFERASE DOMAIN-CONTAINING PROTEIN"/>
    <property type="match status" value="1"/>
</dbReference>
<protein>
    <submittedName>
        <fullName evidence="4">Drug/metabolite transporter, DME family</fullName>
    </submittedName>
</protein>
<dbReference type="AlphaFoldDB" id="A0A1I2UPN0"/>
<evidence type="ECO:0000256" key="2">
    <source>
        <dbReference type="SAM" id="Phobius"/>
    </source>
</evidence>
<dbReference type="Pfam" id="PF00892">
    <property type="entry name" value="EamA"/>
    <property type="match status" value="2"/>
</dbReference>
<dbReference type="GO" id="GO:0016020">
    <property type="term" value="C:membrane"/>
    <property type="evidence" value="ECO:0007669"/>
    <property type="project" value="InterPro"/>
</dbReference>
<evidence type="ECO:0000259" key="3">
    <source>
        <dbReference type="Pfam" id="PF00892"/>
    </source>
</evidence>
<name>A0A1I2UPN0_9FIRM</name>
<feature type="transmembrane region" description="Helical" evidence="2">
    <location>
        <begin position="247"/>
        <end position="266"/>
    </location>
</feature>
<keyword evidence="2" id="KW-1133">Transmembrane helix</keyword>
<feature type="transmembrane region" description="Helical" evidence="2">
    <location>
        <begin position="98"/>
        <end position="117"/>
    </location>
</feature>
<dbReference type="EMBL" id="FOOX01000009">
    <property type="protein sequence ID" value="SFG79105.1"/>
    <property type="molecule type" value="Genomic_DNA"/>
</dbReference>
<dbReference type="RefSeq" id="WP_165613520.1">
    <property type="nucleotide sequence ID" value="NZ_FOOX01000009.1"/>
</dbReference>
<dbReference type="Proteomes" id="UP000199337">
    <property type="component" value="Unassembled WGS sequence"/>
</dbReference>
<feature type="domain" description="EamA" evidence="3">
    <location>
        <begin position="159"/>
        <end position="289"/>
    </location>
</feature>
<dbReference type="PANTHER" id="PTHR22911">
    <property type="entry name" value="ACYL-MALONYL CONDENSING ENZYME-RELATED"/>
    <property type="match status" value="1"/>
</dbReference>
<proteinExistence type="inferred from homology"/>
<organism evidence="4 5">
    <name type="scientific">Desulfotruncus arcticus DSM 17038</name>
    <dbReference type="NCBI Taxonomy" id="1121424"/>
    <lineage>
        <taxon>Bacteria</taxon>
        <taxon>Bacillati</taxon>
        <taxon>Bacillota</taxon>
        <taxon>Clostridia</taxon>
        <taxon>Eubacteriales</taxon>
        <taxon>Desulfallaceae</taxon>
        <taxon>Desulfotruncus</taxon>
    </lineage>
</organism>
<feature type="transmembrane region" description="Helical" evidence="2">
    <location>
        <begin position="72"/>
        <end position="92"/>
    </location>
</feature>
<evidence type="ECO:0000313" key="5">
    <source>
        <dbReference type="Proteomes" id="UP000199337"/>
    </source>
</evidence>
<dbReference type="InterPro" id="IPR037185">
    <property type="entry name" value="EmrE-like"/>
</dbReference>
<reference evidence="5" key="1">
    <citation type="submission" date="2016-10" db="EMBL/GenBank/DDBJ databases">
        <authorList>
            <person name="Varghese N."/>
            <person name="Submissions S."/>
        </authorList>
    </citation>
    <scope>NUCLEOTIDE SEQUENCE [LARGE SCALE GENOMIC DNA]</scope>
    <source>
        <strain evidence="5">DSM 17038</strain>
    </source>
</reference>
<sequence>MNREMAFGLLLIVIAAVFFGTTGTAATYLHSLYGVDPLTVGVWRVFFGAPFLFVASLLTTRETGLRIYRSHSIGFLIFGIAVAGYQLSFFQAVIRTQIATATLLTICVAPLLVAFLARVFLKERLTSRILAALALALPGTVLILGLHGAEAILTPSYLFGNLLALAAALSYATTIVTGKGLTGSLPPIQVMAMSFGTGALLLLPFAGIPQHLPLAGWLILLYLGLFPTAISYALLGTGLKKATATSSSIAVLVEPLVATLLAVGFVGERLTMAGWVGAVLLLASLVVLTVPARRISRSEEKLYK</sequence>
<keyword evidence="2" id="KW-0472">Membrane</keyword>
<dbReference type="STRING" id="341036.SAMN05660649_02739"/>
<feature type="transmembrane region" description="Helical" evidence="2">
    <location>
        <begin position="214"/>
        <end position="235"/>
    </location>
</feature>
<feature type="transmembrane region" description="Helical" evidence="2">
    <location>
        <begin position="190"/>
        <end position="208"/>
    </location>
</feature>
<feature type="transmembrane region" description="Helical" evidence="2">
    <location>
        <begin position="129"/>
        <end position="146"/>
    </location>
</feature>
<feature type="domain" description="EamA" evidence="3">
    <location>
        <begin position="7"/>
        <end position="144"/>
    </location>
</feature>
<feature type="transmembrane region" description="Helical" evidence="2">
    <location>
        <begin position="272"/>
        <end position="292"/>
    </location>
</feature>
<accession>A0A1I2UPN0</accession>
<evidence type="ECO:0000256" key="1">
    <source>
        <dbReference type="ARBA" id="ARBA00007362"/>
    </source>
</evidence>
<dbReference type="InterPro" id="IPR000620">
    <property type="entry name" value="EamA_dom"/>
</dbReference>
<comment type="similarity">
    <text evidence="1">Belongs to the EamA transporter family.</text>
</comment>